<dbReference type="EMBL" id="KI894032">
    <property type="protein sequence ID" value="OBR84279.1"/>
    <property type="molecule type" value="Genomic_DNA"/>
</dbReference>
<evidence type="ECO:0000256" key="1">
    <source>
        <dbReference type="SAM" id="MobiDB-lite"/>
    </source>
</evidence>
<proteinExistence type="predicted"/>
<accession>A0A1A6A2K2</accession>
<protein>
    <submittedName>
        <fullName evidence="2">Uncharacterized protein</fullName>
    </submittedName>
</protein>
<reference evidence="2" key="1">
    <citation type="submission" date="2013-07" db="EMBL/GenBank/DDBJ databases">
        <title>The Genome Sequence of Cryptococcus dejecticola CBS10117.</title>
        <authorList>
            <consortium name="The Broad Institute Genome Sequencing Platform"/>
            <person name="Cuomo C."/>
            <person name="Litvintseva A."/>
            <person name="Chen Y."/>
            <person name="Heitman J."/>
            <person name="Sun S."/>
            <person name="Springer D."/>
            <person name="Dromer F."/>
            <person name="Young S.K."/>
            <person name="Zeng Q."/>
            <person name="Gargeya S."/>
            <person name="Fitzgerald M."/>
            <person name="Abouelleil A."/>
            <person name="Alvarado L."/>
            <person name="Berlin A.M."/>
            <person name="Chapman S.B."/>
            <person name="Dewar J."/>
            <person name="Goldberg J."/>
            <person name="Griggs A."/>
            <person name="Gujja S."/>
            <person name="Hansen M."/>
            <person name="Howarth C."/>
            <person name="Imamovic A."/>
            <person name="Larimer J."/>
            <person name="McCowan C."/>
            <person name="Murphy C."/>
            <person name="Pearson M."/>
            <person name="Priest M."/>
            <person name="Roberts A."/>
            <person name="Saif S."/>
            <person name="Shea T."/>
            <person name="Sykes S."/>
            <person name="Wortman J."/>
            <person name="Nusbaum C."/>
            <person name="Birren B."/>
        </authorList>
    </citation>
    <scope>NUCLEOTIDE SEQUENCE [LARGE SCALE GENOMIC DNA]</scope>
    <source>
        <strain evidence="2">CBS 10117</strain>
    </source>
</reference>
<sequence>MVDQQQGSDDFYTDQLSFPPFLAVPSFLRLKSCDEWDDQGVWIPTSRPSGNTDSLSAYLTNSCPRSAQIVINHADISSASDIVTPHDNRGNRLLTVGDPFAGVDVSFDVGQAIHRAKKRYREHKRKDAAGRQTERLEEKDCWKIGNDPAWEEPEGTSRGDYDESIPPFKRLLTAASDFEFSRHAGLTSARDRRLFQLFRYNLGLRTHFPGKHWPGSGPYGVEYVGPKRSATAGHGDTVVDDISSPLGVAGSGQQDEVCPFLTKTEASIRGLLALARRETESGCLVIASAFLSYCTHYNVLCESELRGPIERAAEIARTAPQALLDAKLLEDSISLGTGWNRASWTLFGGSWGGAERGGLERESISWGENNASEVARNERSSSDDGGWVVDPTDDPRPQPLNVDEGLLSFLTALSCSELPSVVRPQLAHMLQPLDVESISLVGYIPYSRRRITAILPPTNTFCGGPSFAMKCYRLVTVPAPWTPNEKWRNRYPTLHHDAQSDSEESSGPIDGDISSMPLDLEVPTVEEPPELAVWLDSKIFDEDPDIAERLIGVGLRGRWGLMGRKDGSEEDLSQWWTFKAKDYVLPAFWSNPVTTHVAK</sequence>
<evidence type="ECO:0000313" key="2">
    <source>
        <dbReference type="EMBL" id="OBR84279.1"/>
    </source>
</evidence>
<organism evidence="2">
    <name type="scientific">Kwoniella dejecticola CBS 10117</name>
    <dbReference type="NCBI Taxonomy" id="1296121"/>
    <lineage>
        <taxon>Eukaryota</taxon>
        <taxon>Fungi</taxon>
        <taxon>Dikarya</taxon>
        <taxon>Basidiomycota</taxon>
        <taxon>Agaricomycotina</taxon>
        <taxon>Tremellomycetes</taxon>
        <taxon>Tremellales</taxon>
        <taxon>Cryptococcaceae</taxon>
        <taxon>Kwoniella</taxon>
    </lineage>
</organism>
<name>A0A1A6A2K2_9TREE</name>
<dbReference type="VEuPathDB" id="FungiDB:I303_05136"/>
<dbReference type="AlphaFoldDB" id="A0A1A6A2K2"/>
<gene>
    <name evidence="2" type="ORF">I303_05136</name>
</gene>
<dbReference type="OrthoDB" id="2572490at2759"/>
<feature type="region of interest" description="Disordered" evidence="1">
    <location>
        <begin position="372"/>
        <end position="398"/>
    </location>
</feature>